<feature type="domain" description="S1 motif" evidence="2">
    <location>
        <begin position="576"/>
        <end position="645"/>
    </location>
</feature>
<feature type="domain" description="S1 motif" evidence="2">
    <location>
        <begin position="482"/>
        <end position="559"/>
    </location>
</feature>
<keyword evidence="4" id="KW-1185">Reference proteome</keyword>
<organism evidence="3 4">
    <name type="scientific">Dispira parvispora</name>
    <dbReference type="NCBI Taxonomy" id="1520584"/>
    <lineage>
        <taxon>Eukaryota</taxon>
        <taxon>Fungi</taxon>
        <taxon>Fungi incertae sedis</taxon>
        <taxon>Zoopagomycota</taxon>
        <taxon>Kickxellomycotina</taxon>
        <taxon>Dimargaritomycetes</taxon>
        <taxon>Dimargaritales</taxon>
        <taxon>Dimargaritaceae</taxon>
        <taxon>Dispira</taxon>
    </lineage>
</organism>
<comment type="caution">
    <text evidence="3">The sequence shown here is derived from an EMBL/GenBank/DDBJ whole genome shotgun (WGS) entry which is preliminary data.</text>
</comment>
<dbReference type="SUPFAM" id="SSF50249">
    <property type="entry name" value="Nucleic acid-binding proteins"/>
    <property type="match status" value="3"/>
</dbReference>
<evidence type="ECO:0000256" key="1">
    <source>
        <dbReference type="SAM" id="MobiDB-lite"/>
    </source>
</evidence>
<feature type="non-terminal residue" evidence="3">
    <location>
        <position position="826"/>
    </location>
</feature>
<feature type="region of interest" description="Disordered" evidence="1">
    <location>
        <begin position="94"/>
        <end position="136"/>
    </location>
</feature>
<dbReference type="EMBL" id="JANBPY010001639">
    <property type="protein sequence ID" value="KAJ1959256.1"/>
    <property type="molecule type" value="Genomic_DNA"/>
</dbReference>
<feature type="domain" description="S1 motif" evidence="2">
    <location>
        <begin position="291"/>
        <end position="365"/>
    </location>
</feature>
<dbReference type="PANTHER" id="PTHR23270">
    <property type="entry name" value="PROGRAMMED CELL DEATH PROTEIN 11 PRE-RRNA PROCESSING PROTEIN RRP5"/>
    <property type="match status" value="1"/>
</dbReference>
<dbReference type="GO" id="GO:0032040">
    <property type="term" value="C:small-subunit processome"/>
    <property type="evidence" value="ECO:0007669"/>
    <property type="project" value="TreeGrafter"/>
</dbReference>
<dbReference type="Proteomes" id="UP001150925">
    <property type="component" value="Unassembled WGS sequence"/>
</dbReference>
<feature type="domain" description="S1 motif" evidence="2">
    <location>
        <begin position="665"/>
        <end position="740"/>
    </location>
</feature>
<dbReference type="Pfam" id="PF00575">
    <property type="entry name" value="S1"/>
    <property type="match status" value="1"/>
</dbReference>
<gene>
    <name evidence="3" type="primary">RRP5_2</name>
    <name evidence="3" type="ORF">IWQ62_004687</name>
</gene>
<proteinExistence type="predicted"/>
<feature type="compositionally biased region" description="Basic residues" evidence="1">
    <location>
        <begin position="15"/>
        <end position="28"/>
    </location>
</feature>
<dbReference type="PANTHER" id="PTHR23270:SF10">
    <property type="entry name" value="PROTEIN RRP5 HOMOLOG"/>
    <property type="match status" value="1"/>
</dbReference>
<dbReference type="InterPro" id="IPR003029">
    <property type="entry name" value="S1_domain"/>
</dbReference>
<dbReference type="PROSITE" id="PS50126">
    <property type="entry name" value="S1"/>
    <property type="match status" value="4"/>
</dbReference>
<evidence type="ECO:0000313" key="3">
    <source>
        <dbReference type="EMBL" id="KAJ1959256.1"/>
    </source>
</evidence>
<dbReference type="AlphaFoldDB" id="A0A9W8AS53"/>
<dbReference type="InterPro" id="IPR012340">
    <property type="entry name" value="NA-bd_OB-fold"/>
</dbReference>
<dbReference type="OrthoDB" id="412781at2759"/>
<dbReference type="SMART" id="SM00316">
    <property type="entry name" value="S1"/>
    <property type="match status" value="5"/>
</dbReference>
<dbReference type="InterPro" id="IPR045209">
    <property type="entry name" value="Rrp5"/>
</dbReference>
<name>A0A9W8AS53_9FUNG</name>
<accession>A0A9W8AS53</accession>
<sequence>MAAKSKSKSTQSPKAKTKGAKVVKKRTHKSETKSKQNVAMNPTEKAISLASKKRSEEEMSFPRGNEKSNPVKSVSDPTKSSRLAKQALSELLSSELNVGSIPSSTTTTPDSKTARRRQREKRTRLSSSKSSKTQEVEVVTESHPIIGAEHYVAGARVLGCVRAIFRDRVQVALPGEGVTGEVSLVNISSQLTQIVEDLVVEGNFDPMIEDENTDGNPMDPTETTGDDVTMDLDQGTLPPLQSFFYVGQWLRFVVIGPSPESSTAHSRQKFDLTTSPERVNHGLKTRDLINGTTLVGSIQSIEDHGYVVDLGLGSVTGFCSFAEAAKVQSFFEQVGGNTLHVGQVLPFCVQNTVGKDQRVVQLSAKPSLVVRGSPEISLSSADAVLPGMLVAATVTGVNSTGIECNIMDKFPATVYWCYLANAEGFDRALIDQNTVTGQSLNVRVLLNASGLGTRWILGSVSPYHVRLPATPTSHPVKLPPVGMILEDIVVDRVSPRSGLYCHMPGYPYVVGRVPSLHVHDNTKPDTVSVYLANFQPGVTTRGRIISVNQADGHVALSLRRSALEEKYMTVHDVPMGELVTGKVTSINPSNVIVALSSFLTACIPLRLLADTPVSDVAQRFPLGTQLTCRVWQQRTDRPGIILVHRRSLVDPDTPPLTDASQMKPGTLVKGLITAVKHFKLYINFYNSIKGVLPYQEIPVTGDESPEELYQVGQVITCQVLPSRDLPNSDTASTPIRLTLRITDGKDPQAEQAQVLNPAWVGQLVSCVVKRAEPAALYLWVTSLKSLAIMPRFCYGDYQCSVFNRHYDTIQEGETLENCVVLKVDEE</sequence>
<feature type="compositionally biased region" description="Low complexity" evidence="1">
    <location>
        <begin position="100"/>
        <end position="111"/>
    </location>
</feature>
<dbReference type="GO" id="GO:0006364">
    <property type="term" value="P:rRNA processing"/>
    <property type="evidence" value="ECO:0007669"/>
    <property type="project" value="InterPro"/>
</dbReference>
<evidence type="ECO:0000313" key="4">
    <source>
        <dbReference type="Proteomes" id="UP001150925"/>
    </source>
</evidence>
<feature type="region of interest" description="Disordered" evidence="1">
    <location>
        <begin position="1"/>
        <end position="82"/>
    </location>
</feature>
<reference evidence="3" key="1">
    <citation type="submission" date="2022-07" db="EMBL/GenBank/DDBJ databases">
        <title>Phylogenomic reconstructions and comparative analyses of Kickxellomycotina fungi.</title>
        <authorList>
            <person name="Reynolds N.K."/>
            <person name="Stajich J.E."/>
            <person name="Barry K."/>
            <person name="Grigoriev I.V."/>
            <person name="Crous P."/>
            <person name="Smith M.E."/>
        </authorList>
    </citation>
    <scope>NUCLEOTIDE SEQUENCE</scope>
    <source>
        <strain evidence="3">RSA 1196</strain>
    </source>
</reference>
<feature type="compositionally biased region" description="Basic residues" evidence="1">
    <location>
        <begin position="114"/>
        <end position="124"/>
    </location>
</feature>
<evidence type="ECO:0000259" key="2">
    <source>
        <dbReference type="PROSITE" id="PS50126"/>
    </source>
</evidence>
<protein>
    <submittedName>
        <fullName evidence="3">rRNA biogenesis protein rrp5</fullName>
    </submittedName>
</protein>
<dbReference type="Gene3D" id="2.40.50.140">
    <property type="entry name" value="Nucleic acid-binding proteins"/>
    <property type="match status" value="3"/>
</dbReference>
<dbReference type="GO" id="GO:0003723">
    <property type="term" value="F:RNA binding"/>
    <property type="evidence" value="ECO:0007669"/>
    <property type="project" value="TreeGrafter"/>
</dbReference>
<feature type="compositionally biased region" description="Polar residues" evidence="1">
    <location>
        <begin position="67"/>
        <end position="82"/>
    </location>
</feature>